<dbReference type="InterPro" id="IPR039420">
    <property type="entry name" value="WalR-like"/>
</dbReference>
<dbReference type="InterPro" id="IPR036390">
    <property type="entry name" value="WH_DNA-bd_sf"/>
</dbReference>
<dbReference type="Pfam" id="PF00072">
    <property type="entry name" value="Response_reg"/>
    <property type="match status" value="1"/>
</dbReference>
<reference evidence="10 11" key="1">
    <citation type="submission" date="2019-04" db="EMBL/GenBank/DDBJ databases">
        <title>Lewinella litorea sp. nov., isolated from a marine sand.</title>
        <authorList>
            <person name="Yoon J.-H."/>
        </authorList>
    </citation>
    <scope>NUCLEOTIDE SEQUENCE [LARGE SCALE GENOMIC DNA]</scope>
    <source>
        <strain evidence="10 11">HSMS-39</strain>
    </source>
</reference>
<keyword evidence="1 6" id="KW-0597">Phosphoprotein</keyword>
<feature type="domain" description="Cyclic nucleotide-binding" evidence="7">
    <location>
        <begin position="162"/>
        <end position="229"/>
    </location>
</feature>
<dbReference type="Gene3D" id="1.10.10.10">
    <property type="entry name" value="Winged helix-like DNA-binding domain superfamily/Winged helix DNA-binding domain"/>
    <property type="match status" value="1"/>
</dbReference>
<dbReference type="PRINTS" id="PR00034">
    <property type="entry name" value="HTHCRP"/>
</dbReference>
<dbReference type="Pfam" id="PF13545">
    <property type="entry name" value="HTH_Crp_2"/>
    <property type="match status" value="1"/>
</dbReference>
<feature type="domain" description="Response regulatory" evidence="8">
    <location>
        <begin position="7"/>
        <end position="123"/>
    </location>
</feature>
<dbReference type="GO" id="GO:0000976">
    <property type="term" value="F:transcription cis-regulatory region binding"/>
    <property type="evidence" value="ECO:0007669"/>
    <property type="project" value="TreeGrafter"/>
</dbReference>
<keyword evidence="2" id="KW-0902">Two-component regulatory system</keyword>
<dbReference type="InterPro" id="IPR018490">
    <property type="entry name" value="cNMP-bd_dom_sf"/>
</dbReference>
<dbReference type="InterPro" id="IPR014710">
    <property type="entry name" value="RmlC-like_jellyroll"/>
</dbReference>
<evidence type="ECO:0000256" key="4">
    <source>
        <dbReference type="ARBA" id="ARBA00023125"/>
    </source>
</evidence>
<sequence>MEKPNTTILIIEDNAAVRENLAEILELYGYRTSTAPNGLAGAKLAIEELPDLILCDVMMPELDGFGVLNLLSDNERTAAIPFVFITARTEAEDVRHGMNLGADDYITKPFYKDELLRVIQTRLRKAALRGKDAVAPAQLAGAERGMARLEEAFAASGRRTTIEAGAVVVREGEHPRFLYRIDKGRIHLRRTHEYGRDYILAELGPGDIFGVSCVLERTPYHYTARAAAEPAGCQLLPTDQLMALLNTERSVASAIIHLLAGRVMQNQEQLVHQAYDSVRRRTALVLCDLHDRPNQETISLSREELAQMVGSTKESVTRALSDFKQDSLVETDGRLIRILKPEVLRNLLL</sequence>
<dbReference type="GO" id="GO:0003700">
    <property type="term" value="F:DNA-binding transcription factor activity"/>
    <property type="evidence" value="ECO:0007669"/>
    <property type="project" value="InterPro"/>
</dbReference>
<evidence type="ECO:0000256" key="6">
    <source>
        <dbReference type="PROSITE-ProRule" id="PRU00169"/>
    </source>
</evidence>
<dbReference type="SMART" id="SM00419">
    <property type="entry name" value="HTH_CRP"/>
    <property type="match status" value="1"/>
</dbReference>
<dbReference type="InterPro" id="IPR036388">
    <property type="entry name" value="WH-like_DNA-bd_sf"/>
</dbReference>
<keyword evidence="3" id="KW-0805">Transcription regulation</keyword>
<evidence type="ECO:0000259" key="9">
    <source>
        <dbReference type="PROSITE" id="PS51063"/>
    </source>
</evidence>
<feature type="modified residue" description="4-aspartylphosphate" evidence="6">
    <location>
        <position position="56"/>
    </location>
</feature>
<feature type="domain" description="HTH crp-type" evidence="9">
    <location>
        <begin position="276"/>
        <end position="342"/>
    </location>
</feature>
<proteinExistence type="predicted"/>
<dbReference type="GO" id="GO:0005829">
    <property type="term" value="C:cytosol"/>
    <property type="evidence" value="ECO:0007669"/>
    <property type="project" value="TreeGrafter"/>
</dbReference>
<dbReference type="InterPro" id="IPR018335">
    <property type="entry name" value="Tscrpt_reg_HTH_Crp-type_CS"/>
</dbReference>
<dbReference type="Pfam" id="PF00027">
    <property type="entry name" value="cNMP_binding"/>
    <property type="match status" value="1"/>
</dbReference>
<dbReference type="Gene3D" id="2.60.120.10">
    <property type="entry name" value="Jelly Rolls"/>
    <property type="match status" value="1"/>
</dbReference>
<dbReference type="InterPro" id="IPR011006">
    <property type="entry name" value="CheY-like_superfamily"/>
</dbReference>
<accession>A0A4S4NKJ9</accession>
<dbReference type="CDD" id="cd00038">
    <property type="entry name" value="CAP_ED"/>
    <property type="match status" value="1"/>
</dbReference>
<dbReference type="PANTHER" id="PTHR48111:SF4">
    <property type="entry name" value="DNA-BINDING DUAL TRANSCRIPTIONAL REGULATOR OMPR"/>
    <property type="match status" value="1"/>
</dbReference>
<dbReference type="Proteomes" id="UP000308528">
    <property type="component" value="Unassembled WGS sequence"/>
</dbReference>
<evidence type="ECO:0000256" key="1">
    <source>
        <dbReference type="ARBA" id="ARBA00022553"/>
    </source>
</evidence>
<dbReference type="PROSITE" id="PS51063">
    <property type="entry name" value="HTH_CRP_2"/>
    <property type="match status" value="1"/>
</dbReference>
<evidence type="ECO:0000259" key="8">
    <source>
        <dbReference type="PROSITE" id="PS50110"/>
    </source>
</evidence>
<dbReference type="GO" id="GO:0000156">
    <property type="term" value="F:phosphorelay response regulator activity"/>
    <property type="evidence" value="ECO:0007669"/>
    <property type="project" value="TreeGrafter"/>
</dbReference>
<dbReference type="AlphaFoldDB" id="A0A4S4NKJ9"/>
<evidence type="ECO:0000259" key="7">
    <source>
        <dbReference type="PROSITE" id="PS50042"/>
    </source>
</evidence>
<dbReference type="EMBL" id="SRSF01000002">
    <property type="protein sequence ID" value="THH40302.1"/>
    <property type="molecule type" value="Genomic_DNA"/>
</dbReference>
<dbReference type="PROSITE" id="PS50110">
    <property type="entry name" value="RESPONSE_REGULATORY"/>
    <property type="match status" value="1"/>
</dbReference>
<dbReference type="SMART" id="SM00100">
    <property type="entry name" value="cNMP"/>
    <property type="match status" value="1"/>
</dbReference>
<dbReference type="Gene3D" id="3.40.50.2300">
    <property type="match status" value="1"/>
</dbReference>
<dbReference type="SUPFAM" id="SSF51206">
    <property type="entry name" value="cAMP-binding domain-like"/>
    <property type="match status" value="1"/>
</dbReference>
<dbReference type="OrthoDB" id="9127033at2"/>
<keyword evidence="5" id="KW-0804">Transcription</keyword>
<dbReference type="InterPro" id="IPR001789">
    <property type="entry name" value="Sig_transdc_resp-reg_receiver"/>
</dbReference>
<dbReference type="SUPFAM" id="SSF46785">
    <property type="entry name" value="Winged helix' DNA-binding domain"/>
    <property type="match status" value="1"/>
</dbReference>
<evidence type="ECO:0000256" key="5">
    <source>
        <dbReference type="ARBA" id="ARBA00023163"/>
    </source>
</evidence>
<dbReference type="SMART" id="SM00448">
    <property type="entry name" value="REC"/>
    <property type="match status" value="1"/>
</dbReference>
<organism evidence="10 11">
    <name type="scientific">Neolewinella litorea</name>
    <dbReference type="NCBI Taxonomy" id="2562452"/>
    <lineage>
        <taxon>Bacteria</taxon>
        <taxon>Pseudomonadati</taxon>
        <taxon>Bacteroidota</taxon>
        <taxon>Saprospiria</taxon>
        <taxon>Saprospirales</taxon>
        <taxon>Lewinellaceae</taxon>
        <taxon>Neolewinella</taxon>
    </lineage>
</organism>
<dbReference type="SUPFAM" id="SSF52172">
    <property type="entry name" value="CheY-like"/>
    <property type="match status" value="1"/>
</dbReference>
<evidence type="ECO:0000313" key="10">
    <source>
        <dbReference type="EMBL" id="THH40302.1"/>
    </source>
</evidence>
<dbReference type="InterPro" id="IPR000595">
    <property type="entry name" value="cNMP-bd_dom"/>
</dbReference>
<dbReference type="PANTHER" id="PTHR48111">
    <property type="entry name" value="REGULATOR OF RPOS"/>
    <property type="match status" value="1"/>
</dbReference>
<dbReference type="PROSITE" id="PS50042">
    <property type="entry name" value="CNMP_BINDING_3"/>
    <property type="match status" value="1"/>
</dbReference>
<dbReference type="RefSeq" id="WP_136457431.1">
    <property type="nucleotide sequence ID" value="NZ_SRSF01000002.1"/>
</dbReference>
<keyword evidence="4" id="KW-0238">DNA-binding</keyword>
<evidence type="ECO:0000256" key="3">
    <source>
        <dbReference type="ARBA" id="ARBA00023015"/>
    </source>
</evidence>
<evidence type="ECO:0000313" key="11">
    <source>
        <dbReference type="Proteomes" id="UP000308528"/>
    </source>
</evidence>
<protein>
    <submittedName>
        <fullName evidence="10">Response regulator</fullName>
    </submittedName>
</protein>
<dbReference type="PROSITE" id="PS00042">
    <property type="entry name" value="HTH_CRP_1"/>
    <property type="match status" value="1"/>
</dbReference>
<dbReference type="GO" id="GO:0032993">
    <property type="term" value="C:protein-DNA complex"/>
    <property type="evidence" value="ECO:0007669"/>
    <property type="project" value="TreeGrafter"/>
</dbReference>
<keyword evidence="11" id="KW-1185">Reference proteome</keyword>
<name>A0A4S4NKJ9_9BACT</name>
<gene>
    <name evidence="10" type="ORF">E4021_06080</name>
</gene>
<dbReference type="InterPro" id="IPR012318">
    <property type="entry name" value="HTH_CRP"/>
</dbReference>
<evidence type="ECO:0000256" key="2">
    <source>
        <dbReference type="ARBA" id="ARBA00023012"/>
    </source>
</evidence>
<comment type="caution">
    <text evidence="10">The sequence shown here is derived from an EMBL/GenBank/DDBJ whole genome shotgun (WGS) entry which is preliminary data.</text>
</comment>